<dbReference type="InterPro" id="IPR010495">
    <property type="entry name" value="HasA_haem-bd"/>
</dbReference>
<dbReference type="RefSeq" id="WP_327619345.1">
    <property type="nucleotide sequence ID" value="NZ_JAYWTM010000024.1"/>
</dbReference>
<dbReference type="PIRSF" id="PIRSF019876">
    <property type="entry name" value="HasA"/>
    <property type="match status" value="1"/>
</dbReference>
<comment type="caution">
    <text evidence="2">The sequence shown here is derived from an EMBL/GenBank/DDBJ whole genome shotgun (WGS) entry which is preliminary data.</text>
</comment>
<dbReference type="PROSITE" id="PS00018">
    <property type="entry name" value="EF_HAND_1"/>
    <property type="match status" value="1"/>
</dbReference>
<name>A0ABU6JVK8_9GAMM</name>
<dbReference type="Proteomes" id="UP001309705">
    <property type="component" value="Unassembled WGS sequence"/>
</dbReference>
<evidence type="ECO:0000313" key="3">
    <source>
        <dbReference type="Proteomes" id="UP001309705"/>
    </source>
</evidence>
<dbReference type="PROSITE" id="PS50222">
    <property type="entry name" value="EF_HAND_2"/>
    <property type="match status" value="1"/>
</dbReference>
<dbReference type="SUPFAM" id="SSF54621">
    <property type="entry name" value="Heme-binding protein A (HasA)"/>
    <property type="match status" value="1"/>
</dbReference>
<dbReference type="EMBL" id="JAYWTM010000024">
    <property type="protein sequence ID" value="MEC5344548.1"/>
    <property type="molecule type" value="Genomic_DNA"/>
</dbReference>
<proteinExistence type="predicted"/>
<dbReference type="InterPro" id="IPR002048">
    <property type="entry name" value="EF_hand_dom"/>
</dbReference>
<organism evidence="2 3">
    <name type="scientific">Brenneria populi</name>
    <dbReference type="NCBI Taxonomy" id="1505588"/>
    <lineage>
        <taxon>Bacteria</taxon>
        <taxon>Pseudomonadati</taxon>
        <taxon>Pseudomonadota</taxon>
        <taxon>Gammaproteobacteria</taxon>
        <taxon>Enterobacterales</taxon>
        <taxon>Pectobacteriaceae</taxon>
        <taxon>Brenneria</taxon>
    </lineage>
</organism>
<dbReference type="InterPro" id="IPR018247">
    <property type="entry name" value="EF_Hand_1_Ca_BS"/>
</dbReference>
<gene>
    <name evidence="2" type="ORF">VSX58_18295</name>
</gene>
<keyword evidence="3" id="KW-1185">Reference proteome</keyword>
<dbReference type="InterPro" id="IPR036912">
    <property type="entry name" value="HasA_haem-bd_sf"/>
</dbReference>
<sequence length="212" mass="21950">MSFSITYDVNNTEVSSYSISEYLDAWSAEFGDVNHTVGNVTENNTGGFYGGTTTSGTQYAITSTNNDYSALIAEGDLTYTLFNDPAHTLYGTLDSVSLGDGLQGGGSTGTEYYLDAPQVSFDGLDITSDISEGQSGAVHQIVYGLMSGDVTPLNDALSSIFDNLDASSAFDASFAALDGDSDGTITEAEITAYADAVTTTGVADTSAELLAA</sequence>
<reference evidence="2 3" key="1">
    <citation type="journal article" date="2017" name="Int. J. Syst. Evol. Microbiol.">
        <title>Brenneria populi subsp. brevivirga subsp. nov. isolated from symptomatic bark of Populus x euramericana canker, and description of Brenneria populi subsp. populi subsp. nov.</title>
        <authorList>
            <person name="Zheng M.H."/>
            <person name="Piao C.G."/>
            <person name="Xue H."/>
            <person name="Guo M.W."/>
            <person name="Li Y."/>
        </authorList>
    </citation>
    <scope>NUCLEOTIDE SEQUENCE [LARGE SCALE GENOMIC DNA]</scope>
    <source>
        <strain evidence="2 3">D9-5</strain>
    </source>
</reference>
<evidence type="ECO:0000313" key="2">
    <source>
        <dbReference type="EMBL" id="MEC5344548.1"/>
    </source>
</evidence>
<dbReference type="Gene3D" id="3.30.1500.10">
    <property type="entry name" value="Haem-binding HasA"/>
    <property type="match status" value="1"/>
</dbReference>
<evidence type="ECO:0000259" key="1">
    <source>
        <dbReference type="PROSITE" id="PS50222"/>
    </source>
</evidence>
<feature type="domain" description="EF-hand" evidence="1">
    <location>
        <begin position="165"/>
        <end position="200"/>
    </location>
</feature>
<protein>
    <submittedName>
        <fullName evidence="2">Heme acquisition protein HasA</fullName>
    </submittedName>
</protein>
<dbReference type="Pfam" id="PF06438">
    <property type="entry name" value="HasA"/>
    <property type="match status" value="1"/>
</dbReference>
<accession>A0ABU6JVK8</accession>